<dbReference type="EMBL" id="WMBB01000007">
    <property type="protein sequence ID" value="MTE14225.1"/>
    <property type="molecule type" value="Genomic_DNA"/>
</dbReference>
<reference evidence="1 2" key="1">
    <citation type="submission" date="2019-11" db="EMBL/GenBank/DDBJ databases">
        <title>Nocardia sp. nov. CT2-14 isolated from soil.</title>
        <authorList>
            <person name="Kanchanasin P."/>
            <person name="Tanasupawat S."/>
            <person name="Yuki M."/>
            <person name="Kudo T."/>
        </authorList>
    </citation>
    <scope>NUCLEOTIDE SEQUENCE [LARGE SCALE GENOMIC DNA]</scope>
    <source>
        <strain evidence="1 2">CT2-14</strain>
    </source>
</reference>
<evidence type="ECO:0000313" key="1">
    <source>
        <dbReference type="EMBL" id="MTE14225.1"/>
    </source>
</evidence>
<comment type="caution">
    <text evidence="1">The sequence shown here is derived from an EMBL/GenBank/DDBJ whole genome shotgun (WGS) entry which is preliminary data.</text>
</comment>
<sequence>MPFRHSFRAHTGGFARRVGAAAAVTTLALLPVACSSSQTASESSGKAADQVTMTDQWIKAADSGMSAAFGTLANKSDKPVNVVAASSPASATVELHEVVPDGSGNKTMHPKPGGFVIPAHGTTTLKPGGDHLMFMGLTGPLRTGAETPITLTFSDGSTTTVTAQVRDFAGGKENYQPSGDNAAHGG</sequence>
<dbReference type="RefSeq" id="WP_154789005.1">
    <property type="nucleotide sequence ID" value="NZ_WMBB01000007.1"/>
</dbReference>
<protein>
    <submittedName>
        <fullName evidence="1">Copper chaperone PCu(A)C</fullName>
    </submittedName>
</protein>
<dbReference type="Gene3D" id="2.60.40.1890">
    <property type="entry name" value="PCu(A)C copper chaperone"/>
    <property type="match status" value="1"/>
</dbReference>
<dbReference type="Pfam" id="PF04314">
    <property type="entry name" value="PCuAC"/>
    <property type="match status" value="1"/>
</dbReference>
<evidence type="ECO:0000313" key="2">
    <source>
        <dbReference type="Proteomes" id="UP000432464"/>
    </source>
</evidence>
<keyword evidence="2" id="KW-1185">Reference proteome</keyword>
<dbReference type="PANTHER" id="PTHR36302:SF1">
    <property type="entry name" value="COPPER CHAPERONE PCU(A)C"/>
    <property type="match status" value="1"/>
</dbReference>
<proteinExistence type="predicted"/>
<dbReference type="InterPro" id="IPR007410">
    <property type="entry name" value="LpqE-like"/>
</dbReference>
<dbReference type="PANTHER" id="PTHR36302">
    <property type="entry name" value="BLR7088 PROTEIN"/>
    <property type="match status" value="1"/>
</dbReference>
<gene>
    <name evidence="1" type="ORF">GLP40_15815</name>
</gene>
<dbReference type="InterPro" id="IPR058248">
    <property type="entry name" value="Lxx211020-like"/>
</dbReference>
<dbReference type="SUPFAM" id="SSF110087">
    <property type="entry name" value="DR1885-like metal-binding protein"/>
    <property type="match status" value="1"/>
</dbReference>
<name>A0A6I3L0K9_9NOCA</name>
<dbReference type="Proteomes" id="UP000432464">
    <property type="component" value="Unassembled WGS sequence"/>
</dbReference>
<organism evidence="1 2">
    <name type="scientific">Nocardia aurantiaca</name>
    <dbReference type="NCBI Taxonomy" id="2675850"/>
    <lineage>
        <taxon>Bacteria</taxon>
        <taxon>Bacillati</taxon>
        <taxon>Actinomycetota</taxon>
        <taxon>Actinomycetes</taxon>
        <taxon>Mycobacteriales</taxon>
        <taxon>Nocardiaceae</taxon>
        <taxon>Nocardia</taxon>
    </lineage>
</organism>
<dbReference type="AlphaFoldDB" id="A0A6I3L0K9"/>
<accession>A0A6I3L0K9</accession>
<dbReference type="InterPro" id="IPR036182">
    <property type="entry name" value="PCuAC_sf"/>
</dbReference>